<dbReference type="InterPro" id="IPR008258">
    <property type="entry name" value="Transglycosylase_SLT_dom_1"/>
</dbReference>
<dbReference type="Proteomes" id="UP000191055">
    <property type="component" value="Unassembled WGS sequence"/>
</dbReference>
<dbReference type="PROSITE" id="PS51782">
    <property type="entry name" value="LYSM"/>
    <property type="match status" value="1"/>
</dbReference>
<evidence type="ECO:0000313" key="4">
    <source>
        <dbReference type="Proteomes" id="UP000191055"/>
    </source>
</evidence>
<comment type="similarity">
    <text evidence="1">Belongs to the transglycosylase Slt family.</text>
</comment>
<organism evidence="3 4">
    <name type="scientific">Alkalitalea saponilacus</name>
    <dbReference type="NCBI Taxonomy" id="889453"/>
    <lineage>
        <taxon>Bacteria</taxon>
        <taxon>Pseudomonadati</taxon>
        <taxon>Bacteroidota</taxon>
        <taxon>Bacteroidia</taxon>
        <taxon>Marinilabiliales</taxon>
        <taxon>Marinilabiliaceae</taxon>
        <taxon>Alkalitalea</taxon>
    </lineage>
</organism>
<dbReference type="SUPFAM" id="SSF53955">
    <property type="entry name" value="Lysozyme-like"/>
    <property type="match status" value="1"/>
</dbReference>
<dbReference type="PANTHER" id="PTHR37423:SF2">
    <property type="entry name" value="MEMBRANE-BOUND LYTIC MUREIN TRANSGLYCOSYLASE C"/>
    <property type="match status" value="1"/>
</dbReference>
<dbReference type="CDD" id="cd16894">
    <property type="entry name" value="MltD-like"/>
    <property type="match status" value="1"/>
</dbReference>
<dbReference type="Pfam" id="PF01464">
    <property type="entry name" value="SLT"/>
    <property type="match status" value="1"/>
</dbReference>
<protein>
    <submittedName>
        <fullName evidence="3">LysM domain-containing protein</fullName>
    </submittedName>
</protein>
<feature type="domain" description="LysM" evidence="2">
    <location>
        <begin position="321"/>
        <end position="364"/>
    </location>
</feature>
<dbReference type="InterPro" id="IPR036779">
    <property type="entry name" value="LysM_dom_sf"/>
</dbReference>
<dbReference type="Gene3D" id="3.10.350.10">
    <property type="entry name" value="LysM domain"/>
    <property type="match status" value="1"/>
</dbReference>
<gene>
    <name evidence="3" type="ORF">SAMN03080601_01706</name>
</gene>
<sequence>MKYLFVSLLLLFIHPAILKPEENHKLSASIIESRLEILDALTPMPLVYNSSVQAYIDVYTVRRSDHLAGIIGRSELYFPLFEEYLDKMGLPLELKYLAVVESALEPRARSTSGAKGLWQFLFQASRLFDMQVTSYIDERADPVKSTEAACRYLKYLYDNFHDWNLVLAAYNGGIAAVKEAIEKSGGKTDYWDIRPYLPVETQGYIPAFIAVNYAMNYYPEYGITPKNPPFTYDDLGFVNLDFSISFKQLSVFIDIPIEMIRLLNPVYSKDFIPVAERPVQIVIPKDKVIHFIENRSSLIREVSPPVEALRPFGFNYNKKMTRHTVQRGEFFHRIAMSYRVRVEDIMKWNNLTSRNLYAGQQLVIWYQPEENPFFFVNKEYPLLAN</sequence>
<evidence type="ECO:0000259" key="2">
    <source>
        <dbReference type="PROSITE" id="PS51782"/>
    </source>
</evidence>
<dbReference type="OrthoDB" id="9815002at2"/>
<dbReference type="InterPro" id="IPR018392">
    <property type="entry name" value="LysM"/>
</dbReference>
<name>A0A1T5FWK2_9BACT</name>
<dbReference type="CDD" id="cd00118">
    <property type="entry name" value="LysM"/>
    <property type="match status" value="1"/>
</dbReference>
<dbReference type="KEGG" id="asx:CDL62_10360"/>
<dbReference type="AlphaFoldDB" id="A0A1T5FWK2"/>
<proteinExistence type="inferred from homology"/>
<dbReference type="RefSeq" id="WP_079557460.1">
    <property type="nucleotide sequence ID" value="NZ_CP021904.1"/>
</dbReference>
<dbReference type="PANTHER" id="PTHR37423">
    <property type="entry name" value="SOLUBLE LYTIC MUREIN TRANSGLYCOSYLASE-RELATED"/>
    <property type="match status" value="1"/>
</dbReference>
<dbReference type="Pfam" id="PF01476">
    <property type="entry name" value="LysM"/>
    <property type="match status" value="1"/>
</dbReference>
<dbReference type="InterPro" id="IPR023346">
    <property type="entry name" value="Lysozyme-like_dom_sf"/>
</dbReference>
<dbReference type="Gene3D" id="1.10.530.10">
    <property type="match status" value="1"/>
</dbReference>
<accession>A0A1T5FWK2</accession>
<evidence type="ECO:0000256" key="1">
    <source>
        <dbReference type="ARBA" id="ARBA00007734"/>
    </source>
</evidence>
<dbReference type="SUPFAM" id="SSF54106">
    <property type="entry name" value="LysM domain"/>
    <property type="match status" value="1"/>
</dbReference>
<dbReference type="EMBL" id="FUYV01000008">
    <property type="protein sequence ID" value="SKC00490.1"/>
    <property type="molecule type" value="Genomic_DNA"/>
</dbReference>
<keyword evidence="4" id="KW-1185">Reference proteome</keyword>
<evidence type="ECO:0000313" key="3">
    <source>
        <dbReference type="EMBL" id="SKC00490.1"/>
    </source>
</evidence>
<dbReference type="STRING" id="889453.SAMN03080601_01706"/>
<reference evidence="4" key="1">
    <citation type="submission" date="2017-02" db="EMBL/GenBank/DDBJ databases">
        <authorList>
            <person name="Varghese N."/>
            <person name="Submissions S."/>
        </authorList>
    </citation>
    <scope>NUCLEOTIDE SEQUENCE [LARGE SCALE GENOMIC DNA]</scope>
    <source>
        <strain evidence="4">DSM 24412</strain>
    </source>
</reference>
<dbReference type="SMART" id="SM00257">
    <property type="entry name" value="LysM"/>
    <property type="match status" value="1"/>
</dbReference>